<keyword evidence="1 4" id="KW-0378">Hydrolase</keyword>
<dbReference type="Proteomes" id="UP001596353">
    <property type="component" value="Unassembled WGS sequence"/>
</dbReference>
<evidence type="ECO:0000313" key="6">
    <source>
        <dbReference type="EMBL" id="MFC6759790.1"/>
    </source>
</evidence>
<dbReference type="PROSITE" id="PS50122">
    <property type="entry name" value="CHEB"/>
    <property type="match status" value="1"/>
</dbReference>
<reference evidence="7" key="1">
    <citation type="journal article" date="2019" name="Int. J. Syst. Evol. Microbiol.">
        <title>The Global Catalogue of Microorganisms (GCM) 10K type strain sequencing project: providing services to taxonomists for standard genome sequencing and annotation.</title>
        <authorList>
            <consortium name="The Broad Institute Genomics Platform"/>
            <consortium name="The Broad Institute Genome Sequencing Center for Infectious Disease"/>
            <person name="Wu L."/>
            <person name="Ma J."/>
        </authorList>
    </citation>
    <scope>NUCLEOTIDE SEQUENCE [LARGE SCALE GENOMIC DNA]</scope>
    <source>
        <strain evidence="7">CCUG 66188</strain>
    </source>
</reference>
<comment type="catalytic activity">
    <reaction evidence="3">
        <text>[protein]-L-glutamate 5-O-methyl ester + H2O = L-glutamyl-[protein] + methanol + H(+)</text>
        <dbReference type="Rhea" id="RHEA:23236"/>
        <dbReference type="Rhea" id="RHEA-COMP:10208"/>
        <dbReference type="Rhea" id="RHEA-COMP:10311"/>
        <dbReference type="ChEBI" id="CHEBI:15377"/>
        <dbReference type="ChEBI" id="CHEBI:15378"/>
        <dbReference type="ChEBI" id="CHEBI:17790"/>
        <dbReference type="ChEBI" id="CHEBI:29973"/>
        <dbReference type="ChEBI" id="CHEBI:82795"/>
        <dbReference type="EC" id="3.1.1.61"/>
    </reaction>
</comment>
<dbReference type="PANTHER" id="PTHR42872">
    <property type="entry name" value="PROTEIN-GLUTAMATE METHYLESTERASE/PROTEIN-GLUTAMINE GLUTAMINASE"/>
    <property type="match status" value="1"/>
</dbReference>
<accession>A0ABW2B260</accession>
<name>A0ABW2B260_9RHOB</name>
<dbReference type="SUPFAM" id="SSF52738">
    <property type="entry name" value="Methylesterase CheB, C-terminal domain"/>
    <property type="match status" value="1"/>
</dbReference>
<evidence type="ECO:0000256" key="4">
    <source>
        <dbReference type="PROSITE-ProRule" id="PRU00050"/>
    </source>
</evidence>
<keyword evidence="4" id="KW-0145">Chemotaxis</keyword>
<dbReference type="CDD" id="cd16432">
    <property type="entry name" value="CheB_Rec"/>
    <property type="match status" value="1"/>
</dbReference>
<dbReference type="EMBL" id="JBHSWG010000001">
    <property type="protein sequence ID" value="MFC6759790.1"/>
    <property type="molecule type" value="Genomic_DNA"/>
</dbReference>
<dbReference type="Gene3D" id="3.40.50.180">
    <property type="entry name" value="Methylesterase CheB, C-terminal domain"/>
    <property type="match status" value="1"/>
</dbReference>
<evidence type="ECO:0000313" key="7">
    <source>
        <dbReference type="Proteomes" id="UP001596353"/>
    </source>
</evidence>
<sequence>MEPLVLIGASTGGVAALDTLIGGLDPAGPPVVIVQHMPGIQLVSFSQLLDRRFDQDVLLARPGMALAPGQIVLAPALGQHTLVTRSLGQWEIRLQSDDEGAGHCPSINQLFHSAVPHARDVIATILTGLGQDGARGLKALRDAGATTFGQDKDSSTVYGMPRAAWEIGAVERQYPLAEMSQALNQAAARHRARLVRARQ</sequence>
<evidence type="ECO:0000256" key="1">
    <source>
        <dbReference type="ARBA" id="ARBA00022801"/>
    </source>
</evidence>
<feature type="domain" description="CheB-type methylesterase" evidence="5">
    <location>
        <begin position="1"/>
        <end position="190"/>
    </location>
</feature>
<dbReference type="PANTHER" id="PTHR42872:SF6">
    <property type="entry name" value="PROTEIN-GLUTAMATE METHYLESTERASE_PROTEIN-GLUTAMINE GLUTAMINASE"/>
    <property type="match status" value="1"/>
</dbReference>
<dbReference type="Pfam" id="PF01339">
    <property type="entry name" value="CheB_methylest"/>
    <property type="match status" value="1"/>
</dbReference>
<comment type="caution">
    <text evidence="6">The sequence shown here is derived from an EMBL/GenBank/DDBJ whole genome shotgun (WGS) entry which is preliminary data.</text>
</comment>
<organism evidence="6 7">
    <name type="scientific">Sulfitobacter porphyrae</name>
    <dbReference type="NCBI Taxonomy" id="1246864"/>
    <lineage>
        <taxon>Bacteria</taxon>
        <taxon>Pseudomonadati</taxon>
        <taxon>Pseudomonadota</taxon>
        <taxon>Alphaproteobacteria</taxon>
        <taxon>Rhodobacterales</taxon>
        <taxon>Roseobacteraceae</taxon>
        <taxon>Sulfitobacter</taxon>
    </lineage>
</organism>
<evidence type="ECO:0000259" key="5">
    <source>
        <dbReference type="PROSITE" id="PS50122"/>
    </source>
</evidence>
<feature type="active site" evidence="4">
    <location>
        <position position="36"/>
    </location>
</feature>
<keyword evidence="7" id="KW-1185">Reference proteome</keyword>
<feature type="active site" evidence="4">
    <location>
        <position position="132"/>
    </location>
</feature>
<evidence type="ECO:0000256" key="2">
    <source>
        <dbReference type="ARBA" id="ARBA00039140"/>
    </source>
</evidence>
<proteinExistence type="predicted"/>
<gene>
    <name evidence="6" type="ORF">ACFQFQ_10255</name>
</gene>
<evidence type="ECO:0000256" key="3">
    <source>
        <dbReference type="ARBA" id="ARBA00048267"/>
    </source>
</evidence>
<dbReference type="InterPro" id="IPR000673">
    <property type="entry name" value="Sig_transdc_resp-reg_Me-estase"/>
</dbReference>
<dbReference type="InterPro" id="IPR035909">
    <property type="entry name" value="CheB_C"/>
</dbReference>
<feature type="active site" evidence="4">
    <location>
        <position position="10"/>
    </location>
</feature>
<protein>
    <recommendedName>
        <fullName evidence="2">protein-glutamate methylesterase</fullName>
        <ecNumber evidence="2">3.1.1.61</ecNumber>
    </recommendedName>
</protein>
<dbReference type="EC" id="3.1.1.61" evidence="2"/>